<dbReference type="Pfam" id="PF09673">
    <property type="entry name" value="TrbC_Ftype"/>
    <property type="match status" value="1"/>
</dbReference>
<feature type="signal peptide" evidence="2">
    <location>
        <begin position="1"/>
        <end position="19"/>
    </location>
</feature>
<feature type="compositionally biased region" description="Polar residues" evidence="1">
    <location>
        <begin position="315"/>
        <end position="324"/>
    </location>
</feature>
<feature type="region of interest" description="Disordered" evidence="1">
    <location>
        <begin position="291"/>
        <end position="324"/>
    </location>
</feature>
<name>A0A1N6EP22_9GAMM</name>
<evidence type="ECO:0000256" key="1">
    <source>
        <dbReference type="SAM" id="MobiDB-lite"/>
    </source>
</evidence>
<organism evidence="3 4">
    <name type="scientific">Vreelandella aquamarina</name>
    <dbReference type="NCBI Taxonomy" id="77097"/>
    <lineage>
        <taxon>Bacteria</taxon>
        <taxon>Pseudomonadati</taxon>
        <taxon>Pseudomonadota</taxon>
        <taxon>Gammaproteobacteria</taxon>
        <taxon>Oceanospirillales</taxon>
        <taxon>Halomonadaceae</taxon>
        <taxon>Vreelandella</taxon>
    </lineage>
</organism>
<dbReference type="Proteomes" id="UP000185024">
    <property type="component" value="Unassembled WGS sequence"/>
</dbReference>
<gene>
    <name evidence="3" type="ORF">SAMN05878438_3772</name>
</gene>
<protein>
    <submittedName>
        <fullName evidence="3">Conjugal transfer pilus assembly protein TrbC</fullName>
    </submittedName>
</protein>
<keyword evidence="2" id="KW-0732">Signal</keyword>
<feature type="compositionally biased region" description="Basic and acidic residues" evidence="1">
    <location>
        <begin position="291"/>
        <end position="303"/>
    </location>
</feature>
<proteinExistence type="predicted"/>
<evidence type="ECO:0000256" key="2">
    <source>
        <dbReference type="SAM" id="SignalP"/>
    </source>
</evidence>
<accession>A0A1N6EP22</accession>
<evidence type="ECO:0000313" key="4">
    <source>
        <dbReference type="Proteomes" id="UP000185024"/>
    </source>
</evidence>
<dbReference type="InterPro" id="IPR019106">
    <property type="entry name" value="T4SS_TrbC"/>
</dbReference>
<sequence length="324" mass="34660">MLRSLTLLALVLTSSTALGQKTPEEAAHSAFSAFQGESAAQLPFPGQGSAERVLEAMGAGSANSAGEAAGAAMVDNIRKPGQTGGIADPEMAAEWEALRGSLGLGEQDRLYFFISFSMPESMIRGYALDAARAGGELVLRGVEPGMDLRQFTMERLLKVLRPGGMTAPIQIDPRLFDTYAVDSVPTIVLAKEDPMGVCQTAEPRTGEINGQAFDYKACPEAAPDSYWKVEGSVTALYALEEFQDRGASNAAVYIDALKGEGALSASEQPGIGSERWESLTDDLAERNAERLKERYEGSDREVYDTPMGPAVGPKGQNTDHLWEE</sequence>
<feature type="chain" id="PRO_5011780124" evidence="2">
    <location>
        <begin position="20"/>
        <end position="324"/>
    </location>
</feature>
<reference evidence="3 4" key="1">
    <citation type="submission" date="2016-11" db="EMBL/GenBank/DDBJ databases">
        <authorList>
            <person name="Jaros S."/>
            <person name="Januszkiewicz K."/>
            <person name="Wedrychowicz H."/>
        </authorList>
    </citation>
    <scope>NUCLEOTIDE SEQUENCE [LARGE SCALE GENOMIC DNA]</scope>
    <source>
        <strain evidence="3 4">ACAM 239</strain>
    </source>
</reference>
<evidence type="ECO:0000313" key="3">
    <source>
        <dbReference type="EMBL" id="SIN87786.1"/>
    </source>
</evidence>
<dbReference type="EMBL" id="FSQX01000002">
    <property type="protein sequence ID" value="SIN87786.1"/>
    <property type="molecule type" value="Genomic_DNA"/>
</dbReference>
<dbReference type="AlphaFoldDB" id="A0A1N6EP22"/>